<gene>
    <name evidence="8" type="ORF">JCM19296_1099</name>
</gene>
<evidence type="ECO:0000256" key="1">
    <source>
        <dbReference type="ARBA" id="ARBA00000085"/>
    </source>
</evidence>
<dbReference type="PANTHER" id="PTHR45453:SF1">
    <property type="entry name" value="PHOSPHATE REGULON SENSOR PROTEIN PHOR"/>
    <property type="match status" value="1"/>
</dbReference>
<dbReference type="AlphaFoldDB" id="A0A081D9B1"/>
<keyword evidence="3" id="KW-0597">Phosphoprotein</keyword>
<dbReference type="InterPro" id="IPR050351">
    <property type="entry name" value="BphY/WalK/GraS-like"/>
</dbReference>
<dbReference type="EC" id="2.7.13.3" evidence="2"/>
<sequence>MLNEVIYDANVHLKDEQSINYPKNADAITIEFDEKILELSLSNLIHNAVKYSVEGTIVDIKVVEKVSFIEILIIDQGIGIPEHEQRFVFDRYFRAENVLLNPGTGIGLNIVKNHLKNLGGNITFQSKENEGSTFAITIPTSK</sequence>
<keyword evidence="5 8" id="KW-0418">Kinase</keyword>
<dbReference type="PANTHER" id="PTHR45453">
    <property type="entry name" value="PHOSPHATE REGULON SENSOR PROTEIN PHOR"/>
    <property type="match status" value="1"/>
</dbReference>
<dbReference type="CDD" id="cd00075">
    <property type="entry name" value="HATPase"/>
    <property type="match status" value="1"/>
</dbReference>
<dbReference type="EMBL" id="BBLG01000002">
    <property type="protein sequence ID" value="GAK75507.1"/>
    <property type="molecule type" value="Genomic_DNA"/>
</dbReference>
<dbReference type="SMART" id="SM00387">
    <property type="entry name" value="HATPase_c"/>
    <property type="match status" value="1"/>
</dbReference>
<dbReference type="GO" id="GO:0000155">
    <property type="term" value="F:phosphorelay sensor kinase activity"/>
    <property type="evidence" value="ECO:0007669"/>
    <property type="project" value="TreeGrafter"/>
</dbReference>
<evidence type="ECO:0000256" key="2">
    <source>
        <dbReference type="ARBA" id="ARBA00012438"/>
    </source>
</evidence>
<evidence type="ECO:0000256" key="4">
    <source>
        <dbReference type="ARBA" id="ARBA00022679"/>
    </source>
</evidence>
<evidence type="ECO:0000259" key="7">
    <source>
        <dbReference type="PROSITE" id="PS50109"/>
    </source>
</evidence>
<dbReference type="InterPro" id="IPR003594">
    <property type="entry name" value="HATPase_dom"/>
</dbReference>
<dbReference type="Gene3D" id="3.30.565.10">
    <property type="entry name" value="Histidine kinase-like ATPase, C-terminal domain"/>
    <property type="match status" value="1"/>
</dbReference>
<dbReference type="PROSITE" id="PS50109">
    <property type="entry name" value="HIS_KIN"/>
    <property type="match status" value="1"/>
</dbReference>
<comment type="caution">
    <text evidence="8">The sequence shown here is derived from an EMBL/GenBank/DDBJ whole genome shotgun (WGS) entry which is preliminary data.</text>
</comment>
<keyword evidence="6" id="KW-0902">Two-component regulatory system</keyword>
<evidence type="ECO:0000313" key="9">
    <source>
        <dbReference type="Proteomes" id="UP000028980"/>
    </source>
</evidence>
<protein>
    <recommendedName>
        <fullName evidence="2">histidine kinase</fullName>
        <ecNumber evidence="2">2.7.13.3</ecNumber>
    </recommendedName>
</protein>
<dbReference type="InterPro" id="IPR005467">
    <property type="entry name" value="His_kinase_dom"/>
</dbReference>
<dbReference type="GO" id="GO:0005886">
    <property type="term" value="C:plasma membrane"/>
    <property type="evidence" value="ECO:0007669"/>
    <property type="project" value="TreeGrafter"/>
</dbReference>
<dbReference type="InterPro" id="IPR004358">
    <property type="entry name" value="Sig_transdc_His_kin-like_C"/>
</dbReference>
<dbReference type="Pfam" id="PF02518">
    <property type="entry name" value="HATPase_c"/>
    <property type="match status" value="1"/>
</dbReference>
<keyword evidence="4" id="KW-0808">Transferase</keyword>
<comment type="catalytic activity">
    <reaction evidence="1">
        <text>ATP + protein L-histidine = ADP + protein N-phospho-L-histidine.</text>
        <dbReference type="EC" id="2.7.13.3"/>
    </reaction>
</comment>
<feature type="domain" description="Histidine kinase" evidence="7">
    <location>
        <begin position="1"/>
        <end position="142"/>
    </location>
</feature>
<dbReference type="SUPFAM" id="SSF55874">
    <property type="entry name" value="ATPase domain of HSP90 chaperone/DNA topoisomerase II/histidine kinase"/>
    <property type="match status" value="1"/>
</dbReference>
<evidence type="ECO:0000256" key="5">
    <source>
        <dbReference type="ARBA" id="ARBA00022777"/>
    </source>
</evidence>
<dbReference type="InterPro" id="IPR036890">
    <property type="entry name" value="HATPase_C_sf"/>
</dbReference>
<evidence type="ECO:0000256" key="3">
    <source>
        <dbReference type="ARBA" id="ARBA00022553"/>
    </source>
</evidence>
<accession>A0A081D9B1</accession>
<dbReference type="GO" id="GO:0016036">
    <property type="term" value="P:cellular response to phosphate starvation"/>
    <property type="evidence" value="ECO:0007669"/>
    <property type="project" value="TreeGrafter"/>
</dbReference>
<dbReference type="PRINTS" id="PR00344">
    <property type="entry name" value="BCTRLSENSOR"/>
</dbReference>
<evidence type="ECO:0000256" key="6">
    <source>
        <dbReference type="ARBA" id="ARBA00023012"/>
    </source>
</evidence>
<proteinExistence type="predicted"/>
<evidence type="ECO:0000313" key="8">
    <source>
        <dbReference type="EMBL" id="GAK75507.1"/>
    </source>
</evidence>
<dbReference type="Proteomes" id="UP000028980">
    <property type="component" value="Unassembled WGS sequence"/>
</dbReference>
<name>A0A081D9B1_NONUL</name>
<reference evidence="8 9" key="1">
    <citation type="journal article" date="2014" name="Genome Announc.">
        <title>Draft Genome Sequences of Marine Flavobacterium Nonlabens Strains NR17, NR24, NR27, NR32, NR33, and Ara13.</title>
        <authorList>
            <person name="Nakanishi M."/>
            <person name="Meirelles P."/>
            <person name="Suzuki R."/>
            <person name="Takatani N."/>
            <person name="Mino S."/>
            <person name="Suda W."/>
            <person name="Oshima K."/>
            <person name="Hattori M."/>
            <person name="Ohkuma M."/>
            <person name="Hosokawa M."/>
            <person name="Miyashita K."/>
            <person name="Thompson F.L."/>
            <person name="Niwa A."/>
            <person name="Sawabe T."/>
            <person name="Sawabe T."/>
        </authorList>
    </citation>
    <scope>NUCLEOTIDE SEQUENCE [LARGE SCALE GENOMIC DNA]</scope>
    <source>
        <strain evidence="9">JCM19296</strain>
    </source>
</reference>
<organism evidence="8 9">
    <name type="scientific">Nonlabens ulvanivorans</name>
    <name type="common">Persicivirga ulvanivorans</name>
    <dbReference type="NCBI Taxonomy" id="906888"/>
    <lineage>
        <taxon>Bacteria</taxon>
        <taxon>Pseudomonadati</taxon>
        <taxon>Bacteroidota</taxon>
        <taxon>Flavobacteriia</taxon>
        <taxon>Flavobacteriales</taxon>
        <taxon>Flavobacteriaceae</taxon>
        <taxon>Nonlabens</taxon>
    </lineage>
</organism>
<dbReference type="GO" id="GO:0004721">
    <property type="term" value="F:phosphoprotein phosphatase activity"/>
    <property type="evidence" value="ECO:0007669"/>
    <property type="project" value="TreeGrafter"/>
</dbReference>